<dbReference type="Gene3D" id="1.10.287.110">
    <property type="entry name" value="DnaJ domain"/>
    <property type="match status" value="1"/>
</dbReference>
<feature type="region of interest" description="Disordered" evidence="1">
    <location>
        <begin position="621"/>
        <end position="704"/>
    </location>
</feature>
<feature type="compositionally biased region" description="Basic and acidic residues" evidence="1">
    <location>
        <begin position="909"/>
        <end position="924"/>
    </location>
</feature>
<dbReference type="SMART" id="SM00271">
    <property type="entry name" value="DnaJ"/>
    <property type="match status" value="1"/>
</dbReference>
<evidence type="ECO:0000256" key="1">
    <source>
        <dbReference type="SAM" id="MobiDB-lite"/>
    </source>
</evidence>
<dbReference type="Proteomes" id="UP000649617">
    <property type="component" value="Unassembled WGS sequence"/>
</dbReference>
<proteinExistence type="predicted"/>
<feature type="compositionally biased region" description="Acidic residues" evidence="1">
    <location>
        <begin position="928"/>
        <end position="937"/>
    </location>
</feature>
<evidence type="ECO:0000313" key="4">
    <source>
        <dbReference type="Proteomes" id="UP000649617"/>
    </source>
</evidence>
<evidence type="ECO:0000313" key="3">
    <source>
        <dbReference type="EMBL" id="CAE7271857.1"/>
    </source>
</evidence>
<sequence>MTDAAGMHRLLQTLSQAERHTFIATLSPRSRSNLVAYIATMEHDLAKMKQAFHFDEFAGNTNRLMEKVSDDGSDDDSCSDAGSFLSDTGTEDPIFNHASIHAEDELLMLLKQKEQLQTRLANAQALSSQLATSLANAEGLVDSDADVLEEAASSASSDIETEVSDGRRFATDKPDSLRSLMRALQDASPEDRRKAVADISQERFLQLISNLPEECDEEDSSPGEPSIAGPQSQACDVDACSALCISEASKPSRPRNTKPLGQLQVDGEPQAHQNDVLLRLPPRSRAHTASSALATAWERCLGQSREGLQKGDGNLKDSGVDGEVISAWLGGEISSTMCCARILEATVRGHFCAAPAQREMSRTVELYARGEAGGCLGGCLGALVGGLAALALPEDAVAGQLMSEMLPHRVPPQQPGQAVTSAAKVLAADGFDVEAVNFEFRRQCLQAHPQRKLGGLSGFLQVHCDLEVLRQASHLVQSRRYLTSTADLPAHDGSKSAGAVAAKAAALAQAELQRTDSQAVEASTLLSPSELEAQNEQISRYLLDLSWQKDAMKAALEHLQNHEAYAVLGIAPDISDGDLTKAYKAAAMRLHPDKGGNAEQFKAARAAYERILELRQGVAQCSSGDAGDSGEAAHAAAPTAAPSGEDVAQEAAADFKQAEVHGKAADPQTPRQEEPRGDSPRSSASDKVQEDDGEASEASWQADASSLGGFDAEAVVKAIPVESVSRQAEHALDGAQMCMKVSRLASEATGTSRSWSQLLRCGTHLLDSAHCVTQAAQSVSRCAIGVPSDLVPLLEKIKTAEGMTRQAVSAARDLMQCTEIISERGLKATELSNRLLQQCKELASTLQSVAGADEMSSFACRTMAKTYEGLSSLARETADATAAAAVMVGDAQQNAQVLKDILDKLQCKAKGTQEKPKDEDKETPDADTSSDEETAETVEDRTSSNRRLLLKLNTEVLELQKEMRSLILSNPSLMPEVGVAQKERIFCLAAELVEQMKWKFTMLGLHGLNGPSTWEEAMQETILLLQAAANWDGLAAPALNARILRAAALVDANLLYKMLQDALQACEDVTPPGDTVKDQDESRNQYLEAVDLLCRHRTSEAAIAHA</sequence>
<gene>
    <name evidence="3" type="primary">DNAJ1</name>
    <name evidence="3" type="ORF">SPIL2461_LOCUS5990</name>
</gene>
<feature type="region of interest" description="Disordered" evidence="1">
    <location>
        <begin position="249"/>
        <end position="269"/>
    </location>
</feature>
<keyword evidence="4" id="KW-1185">Reference proteome</keyword>
<dbReference type="Pfam" id="PF00226">
    <property type="entry name" value="DnaJ"/>
    <property type="match status" value="1"/>
</dbReference>
<dbReference type="PROSITE" id="PS50076">
    <property type="entry name" value="DNAJ_2"/>
    <property type="match status" value="1"/>
</dbReference>
<dbReference type="OrthoDB" id="429577at2759"/>
<dbReference type="SUPFAM" id="SSF46565">
    <property type="entry name" value="Chaperone J-domain"/>
    <property type="match status" value="1"/>
</dbReference>
<comment type="caution">
    <text evidence="3">The sequence shown here is derived from an EMBL/GenBank/DDBJ whole genome shotgun (WGS) entry which is preliminary data.</text>
</comment>
<dbReference type="CDD" id="cd06257">
    <property type="entry name" value="DnaJ"/>
    <property type="match status" value="1"/>
</dbReference>
<accession>A0A812MN40</accession>
<name>A0A812MN40_SYMPI</name>
<organism evidence="3 4">
    <name type="scientific">Symbiodinium pilosum</name>
    <name type="common">Dinoflagellate</name>
    <dbReference type="NCBI Taxonomy" id="2952"/>
    <lineage>
        <taxon>Eukaryota</taxon>
        <taxon>Sar</taxon>
        <taxon>Alveolata</taxon>
        <taxon>Dinophyceae</taxon>
        <taxon>Suessiales</taxon>
        <taxon>Symbiodiniaceae</taxon>
        <taxon>Symbiodinium</taxon>
    </lineage>
</organism>
<dbReference type="InterPro" id="IPR036869">
    <property type="entry name" value="J_dom_sf"/>
</dbReference>
<feature type="domain" description="J" evidence="2">
    <location>
        <begin position="563"/>
        <end position="616"/>
    </location>
</feature>
<feature type="region of interest" description="Disordered" evidence="1">
    <location>
        <begin position="152"/>
        <end position="172"/>
    </location>
</feature>
<feature type="region of interest" description="Disordered" evidence="1">
    <location>
        <begin position="909"/>
        <end position="943"/>
    </location>
</feature>
<dbReference type="InterPro" id="IPR001623">
    <property type="entry name" value="DnaJ_domain"/>
</dbReference>
<dbReference type="AlphaFoldDB" id="A0A812MN40"/>
<evidence type="ECO:0000259" key="2">
    <source>
        <dbReference type="PROSITE" id="PS50076"/>
    </source>
</evidence>
<reference evidence="3" key="1">
    <citation type="submission" date="2021-02" db="EMBL/GenBank/DDBJ databases">
        <authorList>
            <person name="Dougan E. K."/>
            <person name="Rhodes N."/>
            <person name="Thang M."/>
            <person name="Chan C."/>
        </authorList>
    </citation>
    <scope>NUCLEOTIDE SEQUENCE</scope>
</reference>
<protein>
    <submittedName>
        <fullName evidence="3">DNAJ1 protein</fullName>
    </submittedName>
</protein>
<feature type="region of interest" description="Disordered" evidence="1">
    <location>
        <begin position="213"/>
        <end position="232"/>
    </location>
</feature>
<feature type="compositionally biased region" description="Low complexity" evidence="1">
    <location>
        <begin position="622"/>
        <end position="642"/>
    </location>
</feature>
<dbReference type="EMBL" id="CAJNIZ010008780">
    <property type="protein sequence ID" value="CAE7271857.1"/>
    <property type="molecule type" value="Genomic_DNA"/>
</dbReference>